<proteinExistence type="predicted"/>
<accession>A0A543Q3D0</accession>
<dbReference type="GO" id="GO:0000271">
    <property type="term" value="P:polysaccharide biosynthetic process"/>
    <property type="evidence" value="ECO:0007669"/>
    <property type="project" value="InterPro"/>
</dbReference>
<dbReference type="Pfam" id="PF05159">
    <property type="entry name" value="Capsule_synth"/>
    <property type="match status" value="1"/>
</dbReference>
<evidence type="ECO:0000313" key="1">
    <source>
        <dbReference type="EMBL" id="TQN50826.1"/>
    </source>
</evidence>
<dbReference type="Proteomes" id="UP000315403">
    <property type="component" value="Unassembled WGS sequence"/>
</dbReference>
<dbReference type="CDD" id="cd16439">
    <property type="entry name" value="beta_Kdo_transferase_KpsC_2"/>
    <property type="match status" value="1"/>
</dbReference>
<gene>
    <name evidence="1" type="primary">lipA_1</name>
    <name evidence="1" type="ORF">DLNHIDIE_00682</name>
</gene>
<evidence type="ECO:0000313" key="2">
    <source>
        <dbReference type="Proteomes" id="UP000315403"/>
    </source>
</evidence>
<dbReference type="GO" id="GO:0015774">
    <property type="term" value="P:polysaccharide transport"/>
    <property type="evidence" value="ECO:0007669"/>
    <property type="project" value="InterPro"/>
</dbReference>
<sequence length="379" mass="42104">MNHAKDFLVIPADLYAVGFSAWKQGPLRAFLPESRLHFIRHARQAPAGSTLLLWGAQTAPEGHPIIRVEDGFLRSIGLGADLIAPLSYCFDGIGLYYDASKASDLEQILATHDFDAPLLDRARALREQIVALGLTKYNVGQGGWQRPDTRLSIIRPPESNLSARRHSRQQQFDSQALPQNKAVTRVILVVGQVESDASIALGSASTQSNLALLRKVREMHPDAYMVYKPHPDVSAGLRRVGAGEEQATVYCDEVVHDVSMHQLLTQVDQVHVMTSAAGFEALLRNKPVTCHGSPFYAGWGLTNDRETIPRRQRRLSLDALVAAALILYPRYIHPQEQRLCSPEAAVNALHAQRGGAKDYYLPFWRKAFRLVLRQVVGVR</sequence>
<protein>
    <submittedName>
        <fullName evidence="1">Capsule polysaccharide modification protein LipA</fullName>
    </submittedName>
</protein>
<dbReference type="InterPro" id="IPR007833">
    <property type="entry name" value="Capsule_polysaccharide_synth"/>
</dbReference>
<name>A0A543Q3D0_ACITH</name>
<comment type="caution">
    <text evidence="1">The sequence shown here is derived from an EMBL/GenBank/DDBJ whole genome shotgun (WGS) entry which is preliminary data.</text>
</comment>
<organism evidence="1 2">
    <name type="scientific">Acidithiobacillus thiooxidans ATCC 19377</name>
    <dbReference type="NCBI Taxonomy" id="637390"/>
    <lineage>
        <taxon>Bacteria</taxon>
        <taxon>Pseudomonadati</taxon>
        <taxon>Pseudomonadota</taxon>
        <taxon>Acidithiobacillia</taxon>
        <taxon>Acidithiobacillales</taxon>
        <taxon>Acidithiobacillaceae</taxon>
        <taxon>Acidithiobacillus</taxon>
    </lineage>
</organism>
<dbReference type="EMBL" id="SZUV01000001">
    <property type="protein sequence ID" value="TQN50826.1"/>
    <property type="molecule type" value="Genomic_DNA"/>
</dbReference>
<dbReference type="AlphaFoldDB" id="A0A543Q3D0"/>
<reference evidence="1 2" key="1">
    <citation type="submission" date="2019-03" db="EMBL/GenBank/DDBJ databases">
        <title>New insights into Acidothiobacillus thiooxidans sulfur metabolism through coupled gene expression, solution geochemistry, microscopy and spectroscopy analyses.</title>
        <authorList>
            <person name="Camacho D."/>
            <person name="Frazao R."/>
            <person name="Fouillen A."/>
            <person name="Nanci A."/>
            <person name="Lang B.F."/>
            <person name="Apte S.C."/>
            <person name="Baron C."/>
            <person name="Warren L.A."/>
        </authorList>
    </citation>
    <scope>NUCLEOTIDE SEQUENCE [LARGE SCALE GENOMIC DNA]</scope>
    <source>
        <strain evidence="1 2">ATCC 19377</strain>
    </source>
</reference>